<comment type="similarity">
    <text evidence="1">Belongs to the LysR transcriptional regulatory family.</text>
</comment>
<dbReference type="EMBL" id="LVJZ01000003">
    <property type="protein sequence ID" value="ODB98264.1"/>
    <property type="molecule type" value="Genomic_DNA"/>
</dbReference>
<dbReference type="InterPro" id="IPR036388">
    <property type="entry name" value="WH-like_DNA-bd_sf"/>
</dbReference>
<dbReference type="STRING" id="1818881.A3196_16785"/>
<name>A0A1E2UUY5_9GAMM</name>
<evidence type="ECO:0000313" key="6">
    <source>
        <dbReference type="EMBL" id="ODB98264.1"/>
    </source>
</evidence>
<dbReference type="Pfam" id="PF03466">
    <property type="entry name" value="LysR_substrate"/>
    <property type="match status" value="1"/>
</dbReference>
<dbReference type="Proteomes" id="UP000094849">
    <property type="component" value="Unassembled WGS sequence"/>
</dbReference>
<protein>
    <submittedName>
        <fullName evidence="6">LysR family transcriptional regulator</fullName>
    </submittedName>
</protein>
<dbReference type="Pfam" id="PF00126">
    <property type="entry name" value="HTH_1"/>
    <property type="match status" value="1"/>
</dbReference>
<dbReference type="InterPro" id="IPR005119">
    <property type="entry name" value="LysR_subst-bd"/>
</dbReference>
<dbReference type="GO" id="GO:0005829">
    <property type="term" value="C:cytosol"/>
    <property type="evidence" value="ECO:0007669"/>
    <property type="project" value="TreeGrafter"/>
</dbReference>
<dbReference type="InterPro" id="IPR000847">
    <property type="entry name" value="LysR_HTH_N"/>
</dbReference>
<dbReference type="PRINTS" id="PR00039">
    <property type="entry name" value="HTHLYSR"/>
</dbReference>
<dbReference type="FunFam" id="1.10.10.10:FF:000001">
    <property type="entry name" value="LysR family transcriptional regulator"/>
    <property type="match status" value="1"/>
</dbReference>
<dbReference type="PANTHER" id="PTHR30419:SF8">
    <property type="entry name" value="NITROGEN ASSIMILATION TRANSCRIPTIONAL ACTIVATOR-RELATED"/>
    <property type="match status" value="1"/>
</dbReference>
<dbReference type="OrthoDB" id="9803735at2"/>
<dbReference type="GO" id="GO:0003700">
    <property type="term" value="F:DNA-binding transcription factor activity"/>
    <property type="evidence" value="ECO:0007669"/>
    <property type="project" value="InterPro"/>
</dbReference>
<evidence type="ECO:0000256" key="4">
    <source>
        <dbReference type="ARBA" id="ARBA00023163"/>
    </source>
</evidence>
<reference evidence="6 7" key="1">
    <citation type="submission" date="2016-03" db="EMBL/GenBank/DDBJ databases">
        <title>Chemosynthetic sulphur-oxidizing symbionts of marine invertebrate animals are capable of nitrogen fixation.</title>
        <authorList>
            <person name="Petersen J.M."/>
            <person name="Kemper A."/>
            <person name="Gruber-Vodicka H."/>
            <person name="Cardini U."/>
            <person name="Geest Mvander."/>
            <person name="Kleiner M."/>
            <person name="Bulgheresi S."/>
            <person name="Fussmann M."/>
            <person name="Herbold C."/>
            <person name="Seah B.K.B."/>
            <person name="Antony C.Paul."/>
            <person name="Liu D."/>
            <person name="Belitz A."/>
            <person name="Weber M."/>
        </authorList>
    </citation>
    <scope>NUCLEOTIDE SEQUENCE [LARGE SCALE GENOMIC DNA]</scope>
    <source>
        <strain evidence="6">G_D</strain>
    </source>
</reference>
<evidence type="ECO:0000256" key="2">
    <source>
        <dbReference type="ARBA" id="ARBA00023015"/>
    </source>
</evidence>
<gene>
    <name evidence="6" type="ORF">A3196_16785</name>
</gene>
<dbReference type="AlphaFoldDB" id="A0A1E2UUY5"/>
<organism evidence="6 7">
    <name type="scientific">Candidatus Thiodiazotropha endoloripes</name>
    <dbReference type="NCBI Taxonomy" id="1818881"/>
    <lineage>
        <taxon>Bacteria</taxon>
        <taxon>Pseudomonadati</taxon>
        <taxon>Pseudomonadota</taxon>
        <taxon>Gammaproteobacteria</taxon>
        <taxon>Chromatiales</taxon>
        <taxon>Sedimenticolaceae</taxon>
        <taxon>Candidatus Thiodiazotropha</taxon>
    </lineage>
</organism>
<keyword evidence="2" id="KW-0805">Transcription regulation</keyword>
<sequence>MEFASLRAFVQVAREGSFSNAAQGLYLTQPAVSKRVAALEQELSVRLFDRVGRQVLLTEAGRQLLPRAEQILQEMADIRRGLSNLSGEISGRLVMGTSHHIGLHRLPSVLRNFSDAYPKAELDIRFMESEKACLAVEHGELEMAVVTLPLNPIEALDALKIWHDPLCFAVGPDHNLAQQQSTSVEQLVSHPAVLPTKGTYTRTLLEQSINDRQLSVNCTLATDYLETLKMMTSIGLGWSLLPEILLEEGQILKLEVPELQLSRSLGIVTHRKRTLSNVANAMRQQLLAQSNLQVA</sequence>
<comment type="caution">
    <text evidence="6">The sequence shown here is derived from an EMBL/GenBank/DDBJ whole genome shotgun (WGS) entry which is preliminary data.</text>
</comment>
<dbReference type="CDD" id="cd05466">
    <property type="entry name" value="PBP2_LTTR_substrate"/>
    <property type="match status" value="1"/>
</dbReference>
<dbReference type="RefSeq" id="WP_069006548.1">
    <property type="nucleotide sequence ID" value="NZ_LVJW01000003.1"/>
</dbReference>
<feature type="domain" description="HTH lysR-type" evidence="5">
    <location>
        <begin position="1"/>
        <end position="58"/>
    </location>
</feature>
<dbReference type="Gene3D" id="1.10.10.10">
    <property type="entry name" value="Winged helix-like DNA-binding domain superfamily/Winged helix DNA-binding domain"/>
    <property type="match status" value="1"/>
</dbReference>
<evidence type="ECO:0000256" key="1">
    <source>
        <dbReference type="ARBA" id="ARBA00009437"/>
    </source>
</evidence>
<keyword evidence="3" id="KW-0238">DNA-binding</keyword>
<dbReference type="PANTHER" id="PTHR30419">
    <property type="entry name" value="HTH-TYPE TRANSCRIPTIONAL REGULATOR YBHD"/>
    <property type="match status" value="1"/>
</dbReference>
<evidence type="ECO:0000256" key="3">
    <source>
        <dbReference type="ARBA" id="ARBA00023125"/>
    </source>
</evidence>
<dbReference type="PROSITE" id="PS50931">
    <property type="entry name" value="HTH_LYSR"/>
    <property type="match status" value="1"/>
</dbReference>
<dbReference type="GO" id="GO:0003677">
    <property type="term" value="F:DNA binding"/>
    <property type="evidence" value="ECO:0007669"/>
    <property type="project" value="UniProtKB-KW"/>
</dbReference>
<evidence type="ECO:0000259" key="5">
    <source>
        <dbReference type="PROSITE" id="PS50931"/>
    </source>
</evidence>
<dbReference type="InterPro" id="IPR050950">
    <property type="entry name" value="HTH-type_LysR_regulators"/>
</dbReference>
<dbReference type="SUPFAM" id="SSF46785">
    <property type="entry name" value="Winged helix' DNA-binding domain"/>
    <property type="match status" value="1"/>
</dbReference>
<proteinExistence type="inferred from homology"/>
<keyword evidence="7" id="KW-1185">Reference proteome</keyword>
<accession>A0A1E2UUY5</accession>
<dbReference type="InterPro" id="IPR036390">
    <property type="entry name" value="WH_DNA-bd_sf"/>
</dbReference>
<keyword evidence="4" id="KW-0804">Transcription</keyword>
<dbReference type="SUPFAM" id="SSF53850">
    <property type="entry name" value="Periplasmic binding protein-like II"/>
    <property type="match status" value="1"/>
</dbReference>
<dbReference type="Gene3D" id="3.40.190.290">
    <property type="match status" value="1"/>
</dbReference>
<evidence type="ECO:0000313" key="7">
    <source>
        <dbReference type="Proteomes" id="UP000094849"/>
    </source>
</evidence>